<name>A0A9W5T922_BABOV</name>
<keyword evidence="11" id="KW-1185">Reference proteome</keyword>
<sequence>MVLESTKTIAGSCAIDCDVVASRLAERLESLALDGPLADALQKDEFTSNSGVAPCELEIEVRLGSIKNTRDGQRFSLPIATDALLSDRAPIRFQPCVSNAQFQTAYGLLKQAAEESDTKSRWQTQLGVLTYDRFFKLPEYEESVRISVPQNQTTRTKSFEAIRKVKLLTWNVSTGSAMREAQMNDEADDVGEQDQIDYRIAVNLEYRVPMRDLPNTSAASMRRKKNRNTYIHREGNIRFDLTQVQTVESDSNISDNSNYQYEVEAELMGNVVVDVLKSQNLSHIKKLQMLKYHCTTLIGAVQHMRDVIMRGESYANTPGALHNAMMTTKLGLCDLRMVQHTEDVVAKYRKVVCPQLPLVGDYLFRAITPALERGAIKKQKVSPYREHIENIEGPFVVEDGGAERGKYVVLSKRT</sequence>
<comment type="catalytic activity">
    <reaction evidence="8">
        <text>a 5'-end triphospho-ribonucleoside in mRNA + H2O = a 5'-end diphospho-ribonucleoside in mRNA + phosphate + H(+)</text>
        <dbReference type="Rhea" id="RHEA:67004"/>
        <dbReference type="Rhea" id="RHEA-COMP:17164"/>
        <dbReference type="Rhea" id="RHEA-COMP:17165"/>
        <dbReference type="ChEBI" id="CHEBI:15377"/>
        <dbReference type="ChEBI" id="CHEBI:15378"/>
        <dbReference type="ChEBI" id="CHEBI:43474"/>
        <dbReference type="ChEBI" id="CHEBI:167616"/>
        <dbReference type="ChEBI" id="CHEBI:167618"/>
        <dbReference type="EC" id="3.6.1.74"/>
    </reaction>
    <physiologicalReaction direction="left-to-right" evidence="8">
        <dbReference type="Rhea" id="RHEA:67005"/>
    </physiologicalReaction>
</comment>
<dbReference type="InterPro" id="IPR040343">
    <property type="entry name" value="Cet1/Ctl1"/>
</dbReference>
<dbReference type="GO" id="GO:0004651">
    <property type="term" value="F:polynucleotide 5'-phosphatase activity"/>
    <property type="evidence" value="ECO:0007669"/>
    <property type="project" value="InterPro"/>
</dbReference>
<evidence type="ECO:0000256" key="1">
    <source>
        <dbReference type="ARBA" id="ARBA00001946"/>
    </source>
</evidence>
<dbReference type="AlphaFoldDB" id="A0A9W5T922"/>
<dbReference type="EC" id="3.6.1.74" evidence="7"/>
<keyword evidence="5" id="KW-0378">Hydrolase</keyword>
<evidence type="ECO:0000256" key="7">
    <source>
        <dbReference type="ARBA" id="ARBA00035028"/>
    </source>
</evidence>
<evidence type="ECO:0000259" key="9">
    <source>
        <dbReference type="Pfam" id="PF02940"/>
    </source>
</evidence>
<dbReference type="InterPro" id="IPR037009">
    <property type="entry name" value="mRNA_triPase_Cet1_sf"/>
</dbReference>
<dbReference type="SUPFAM" id="SSF55154">
    <property type="entry name" value="CYTH-like phosphatases"/>
    <property type="match status" value="1"/>
</dbReference>
<evidence type="ECO:0000313" key="11">
    <source>
        <dbReference type="Proteomes" id="UP001057455"/>
    </source>
</evidence>
<comment type="similarity">
    <text evidence="3">Belongs to the fungal TPase family.</text>
</comment>
<evidence type="ECO:0000256" key="5">
    <source>
        <dbReference type="ARBA" id="ARBA00022801"/>
    </source>
</evidence>
<dbReference type="Proteomes" id="UP001057455">
    <property type="component" value="Unassembled WGS sequence"/>
</dbReference>
<comment type="subcellular location">
    <subcellularLocation>
        <location evidence="2">Nucleus</location>
    </subcellularLocation>
</comment>
<dbReference type="InterPro" id="IPR004206">
    <property type="entry name" value="mRNA_triPase_Cet1"/>
</dbReference>
<dbReference type="OrthoDB" id="272147at2759"/>
<feature type="domain" description="mRNA triphosphatase Cet1-like" evidence="9">
    <location>
        <begin position="56"/>
        <end position="167"/>
    </location>
</feature>
<dbReference type="CDD" id="cd07470">
    <property type="entry name" value="CYTH-like_mRNA_RTPase"/>
    <property type="match status" value="1"/>
</dbReference>
<comment type="caution">
    <text evidence="10">The sequence shown here is derived from an EMBL/GenBank/DDBJ whole genome shotgun (WGS) entry which is preliminary data.</text>
</comment>
<dbReference type="PANTHER" id="PTHR28118:SF1">
    <property type="entry name" value="POLYNUCLEOTIDE 5'-TRIPHOSPHATASE CTL1-RELATED"/>
    <property type="match status" value="1"/>
</dbReference>
<keyword evidence="6" id="KW-0539">Nucleus</keyword>
<gene>
    <name evidence="10" type="ORF">BaOVIS_011080</name>
</gene>
<evidence type="ECO:0000256" key="6">
    <source>
        <dbReference type="ARBA" id="ARBA00023242"/>
    </source>
</evidence>
<protein>
    <recommendedName>
        <fullName evidence="7">mRNA 5'-phosphatase</fullName>
        <ecNumber evidence="7">3.6.1.74</ecNumber>
    </recommendedName>
</protein>
<dbReference type="GO" id="GO:0005634">
    <property type="term" value="C:nucleus"/>
    <property type="evidence" value="ECO:0007669"/>
    <property type="project" value="UniProtKB-SubCell"/>
</dbReference>
<evidence type="ECO:0000256" key="2">
    <source>
        <dbReference type="ARBA" id="ARBA00004123"/>
    </source>
</evidence>
<comment type="cofactor">
    <cofactor evidence="1">
        <name>Mg(2+)</name>
        <dbReference type="ChEBI" id="CHEBI:18420"/>
    </cofactor>
</comment>
<dbReference type="GO" id="GO:0140818">
    <property type="term" value="F:mRNA 5'-triphosphate monophosphatase activity"/>
    <property type="evidence" value="ECO:0007669"/>
    <property type="project" value="UniProtKB-EC"/>
</dbReference>
<evidence type="ECO:0000256" key="4">
    <source>
        <dbReference type="ARBA" id="ARBA00022664"/>
    </source>
</evidence>
<keyword evidence="4" id="KW-0507">mRNA processing</keyword>
<dbReference type="PANTHER" id="PTHR28118">
    <property type="entry name" value="POLYNUCLEOTIDE 5'-TRIPHOSPHATASE-RELATED"/>
    <property type="match status" value="1"/>
</dbReference>
<evidence type="ECO:0000313" key="10">
    <source>
        <dbReference type="EMBL" id="GFE53704.1"/>
    </source>
</evidence>
<dbReference type="Pfam" id="PF02940">
    <property type="entry name" value="mRNA_triPase"/>
    <property type="match status" value="2"/>
</dbReference>
<feature type="domain" description="mRNA triphosphatase Cet1-like" evidence="9">
    <location>
        <begin position="194"/>
        <end position="267"/>
    </location>
</feature>
<dbReference type="GO" id="GO:0006397">
    <property type="term" value="P:mRNA processing"/>
    <property type="evidence" value="ECO:0007669"/>
    <property type="project" value="UniProtKB-KW"/>
</dbReference>
<organism evidence="10 11">
    <name type="scientific">Babesia ovis</name>
    <dbReference type="NCBI Taxonomy" id="5869"/>
    <lineage>
        <taxon>Eukaryota</taxon>
        <taxon>Sar</taxon>
        <taxon>Alveolata</taxon>
        <taxon>Apicomplexa</taxon>
        <taxon>Aconoidasida</taxon>
        <taxon>Piroplasmida</taxon>
        <taxon>Babesiidae</taxon>
        <taxon>Babesia</taxon>
    </lineage>
</organism>
<proteinExistence type="inferred from homology"/>
<dbReference type="EMBL" id="BLIY01000007">
    <property type="protein sequence ID" value="GFE53704.1"/>
    <property type="molecule type" value="Genomic_DNA"/>
</dbReference>
<dbReference type="InterPro" id="IPR033469">
    <property type="entry name" value="CYTH-like_dom_sf"/>
</dbReference>
<evidence type="ECO:0000256" key="8">
    <source>
        <dbReference type="ARBA" id="ARBA00047740"/>
    </source>
</evidence>
<reference evidence="10" key="1">
    <citation type="submission" date="2019-12" db="EMBL/GenBank/DDBJ databases">
        <title>Genome sequence of Babesia ovis.</title>
        <authorList>
            <person name="Yamagishi J."/>
            <person name="Sevinc F."/>
            <person name="Xuan X."/>
        </authorList>
    </citation>
    <scope>NUCLEOTIDE SEQUENCE</scope>
    <source>
        <strain evidence="10">Selcuk</strain>
    </source>
</reference>
<dbReference type="Gene3D" id="3.20.100.10">
    <property type="entry name" value="mRNA triphosphatase Cet1-like"/>
    <property type="match status" value="1"/>
</dbReference>
<accession>A0A9W5T922</accession>
<evidence type="ECO:0000256" key="3">
    <source>
        <dbReference type="ARBA" id="ARBA00006345"/>
    </source>
</evidence>